<feature type="transmembrane region" description="Helical" evidence="7">
    <location>
        <begin position="178"/>
        <end position="198"/>
    </location>
</feature>
<reference evidence="9 10" key="1">
    <citation type="journal article" date="2017" name="Genome Announc.">
        <title>Complete Genome Sequences of Two Acetylene-Fermenting Pelobacter acetylenicus Strains.</title>
        <authorList>
            <person name="Sutton J.M."/>
            <person name="Baesman S.M."/>
            <person name="Fierst J.L."/>
            <person name="Poret-Peterson A.T."/>
            <person name="Oremland R.S."/>
            <person name="Dunlap D.S."/>
            <person name="Akob D.M."/>
        </authorList>
    </citation>
    <scope>NUCLEOTIDE SEQUENCE [LARGE SCALE GENOMIC DNA]</scope>
    <source>
        <strain evidence="9 10">SFB93</strain>
    </source>
</reference>
<dbReference type="PANTHER" id="PTHR45755:SF4">
    <property type="entry name" value="ZINC TRANSPORTER 7"/>
    <property type="match status" value="1"/>
</dbReference>
<dbReference type="SUPFAM" id="SSF161111">
    <property type="entry name" value="Cation efflux protein transmembrane domain-like"/>
    <property type="match status" value="1"/>
</dbReference>
<dbReference type="GO" id="GO:0016020">
    <property type="term" value="C:membrane"/>
    <property type="evidence" value="ECO:0007669"/>
    <property type="project" value="UniProtKB-SubCell"/>
</dbReference>
<dbReference type="Gene3D" id="1.20.1510.10">
    <property type="entry name" value="Cation efflux protein transmembrane domain"/>
    <property type="match status" value="1"/>
</dbReference>
<evidence type="ECO:0000259" key="8">
    <source>
        <dbReference type="Pfam" id="PF01545"/>
    </source>
</evidence>
<keyword evidence="5" id="KW-0406">Ion transport</keyword>
<feature type="transmembrane region" description="Helical" evidence="7">
    <location>
        <begin position="125"/>
        <end position="148"/>
    </location>
</feature>
<protein>
    <submittedName>
        <fullName evidence="9">Cation transporter</fullName>
    </submittedName>
</protein>
<dbReference type="InterPro" id="IPR045316">
    <property type="entry name" value="Msc2-like"/>
</dbReference>
<gene>
    <name evidence="9" type="ORF">A7E78_12910</name>
</gene>
<dbReference type="NCBIfam" id="NF033827">
    <property type="entry name" value="CDF_efflux_DmeF"/>
    <property type="match status" value="1"/>
</dbReference>
<keyword evidence="6 7" id="KW-0472">Membrane</keyword>
<keyword evidence="2" id="KW-0813">Transport</keyword>
<dbReference type="GO" id="GO:0006882">
    <property type="term" value="P:intracellular zinc ion homeostasis"/>
    <property type="evidence" value="ECO:0007669"/>
    <property type="project" value="InterPro"/>
</dbReference>
<dbReference type="Pfam" id="PF01545">
    <property type="entry name" value="Cation_efflux"/>
    <property type="match status" value="1"/>
</dbReference>
<dbReference type="PANTHER" id="PTHR45755">
    <property type="match status" value="1"/>
</dbReference>
<keyword evidence="10" id="KW-1185">Reference proteome</keyword>
<dbReference type="OrthoDB" id="9809646at2"/>
<dbReference type="RefSeq" id="WP_072284678.1">
    <property type="nucleotide sequence ID" value="NZ_CP015519.1"/>
</dbReference>
<name>A0A1L3GRU2_9BACT</name>
<dbReference type="NCBIfam" id="TIGR01297">
    <property type="entry name" value="CDF"/>
    <property type="match status" value="1"/>
</dbReference>
<dbReference type="Proteomes" id="UP000182517">
    <property type="component" value="Chromosome"/>
</dbReference>
<organism evidence="9 10">
    <name type="scientific">Syntrophotalea acetylenivorans</name>
    <dbReference type="NCBI Taxonomy" id="1842532"/>
    <lineage>
        <taxon>Bacteria</taxon>
        <taxon>Pseudomonadati</taxon>
        <taxon>Thermodesulfobacteriota</taxon>
        <taxon>Desulfuromonadia</taxon>
        <taxon>Desulfuromonadales</taxon>
        <taxon>Syntrophotaleaceae</taxon>
        <taxon>Syntrophotalea</taxon>
    </lineage>
</organism>
<evidence type="ECO:0000313" key="10">
    <source>
        <dbReference type="Proteomes" id="UP000182517"/>
    </source>
</evidence>
<feature type="domain" description="Cation efflux protein transmembrane" evidence="8">
    <location>
        <begin position="32"/>
        <end position="235"/>
    </location>
</feature>
<evidence type="ECO:0000256" key="1">
    <source>
        <dbReference type="ARBA" id="ARBA00004141"/>
    </source>
</evidence>
<evidence type="ECO:0000256" key="4">
    <source>
        <dbReference type="ARBA" id="ARBA00022989"/>
    </source>
</evidence>
<feature type="transmembrane region" description="Helical" evidence="7">
    <location>
        <begin position="56"/>
        <end position="73"/>
    </location>
</feature>
<evidence type="ECO:0000256" key="7">
    <source>
        <dbReference type="SAM" id="Phobius"/>
    </source>
</evidence>
<keyword evidence="3 7" id="KW-0812">Transmembrane</keyword>
<dbReference type="EMBL" id="CP015519">
    <property type="protein sequence ID" value="APG28652.1"/>
    <property type="molecule type" value="Genomic_DNA"/>
</dbReference>
<evidence type="ECO:0000313" key="9">
    <source>
        <dbReference type="EMBL" id="APG28652.1"/>
    </source>
</evidence>
<feature type="transmembrane region" description="Helical" evidence="7">
    <location>
        <begin position="29"/>
        <end position="50"/>
    </location>
</feature>
<dbReference type="InterPro" id="IPR058533">
    <property type="entry name" value="Cation_efflux_TM"/>
</dbReference>
<comment type="subcellular location">
    <subcellularLocation>
        <location evidence="1">Membrane</location>
        <topology evidence="1">Multi-pass membrane protein</topology>
    </subcellularLocation>
</comment>
<evidence type="ECO:0000256" key="3">
    <source>
        <dbReference type="ARBA" id="ARBA00022692"/>
    </source>
</evidence>
<keyword evidence="4 7" id="KW-1133">Transmembrane helix</keyword>
<proteinExistence type="predicted"/>
<evidence type="ECO:0000256" key="6">
    <source>
        <dbReference type="ARBA" id="ARBA00023136"/>
    </source>
</evidence>
<accession>A0A1L3GRU2</accession>
<evidence type="ECO:0000256" key="2">
    <source>
        <dbReference type="ARBA" id="ARBA00022448"/>
    </source>
</evidence>
<feature type="transmembrane region" description="Helical" evidence="7">
    <location>
        <begin position="204"/>
        <end position="224"/>
    </location>
</feature>
<dbReference type="InterPro" id="IPR027469">
    <property type="entry name" value="Cation_efflux_TMD_sf"/>
</dbReference>
<dbReference type="InterPro" id="IPR002524">
    <property type="entry name" value="Cation_efflux"/>
</dbReference>
<sequence length="321" mass="35554">MHIHKIQQWQHRHNFFVHREQNEKNTQKVMGLTVITMAVEIFAGLAFGSMALLADGWHMGTHVAAFMITLFAYRYTRKNADSPDFSFGPGKINVLGGFASAVALGVVALVMAVESIGRFFSPVEIQYGQSVLVAGIGLLVNIACAFLLHDSHGHHHQHGHTYCEDNDHHHEDHNLKAAYFHVLADALTSVLAIVALLFGRTFGWWALDPLMGIVGALVITRWAWGLLKESGAILLDASVDGGVRDKIQSAIEEDGDNRVADLHIWKVGPHHLAAIITLVTHYPQPVESYKQLLAKFHHLKHITIEVVQCEGKPCIALEQKT</sequence>
<dbReference type="KEGG" id="pef:A7E78_12910"/>
<feature type="transmembrane region" description="Helical" evidence="7">
    <location>
        <begin position="94"/>
        <end position="113"/>
    </location>
</feature>
<dbReference type="GO" id="GO:0005385">
    <property type="term" value="F:zinc ion transmembrane transporter activity"/>
    <property type="evidence" value="ECO:0007669"/>
    <property type="project" value="InterPro"/>
</dbReference>
<evidence type="ECO:0000256" key="5">
    <source>
        <dbReference type="ARBA" id="ARBA00023065"/>
    </source>
</evidence>
<dbReference type="STRING" id="1842532.A7E78_12910"/>
<dbReference type="AlphaFoldDB" id="A0A1L3GRU2"/>